<evidence type="ECO:0000313" key="8">
    <source>
        <dbReference type="EMBL" id="MBL1410346.1"/>
    </source>
</evidence>
<feature type="transmembrane region" description="Helical" evidence="7">
    <location>
        <begin position="322"/>
        <end position="343"/>
    </location>
</feature>
<feature type="transmembrane region" description="Helical" evidence="7">
    <location>
        <begin position="376"/>
        <end position="395"/>
    </location>
</feature>
<dbReference type="InterPro" id="IPR050833">
    <property type="entry name" value="Poly_Biosynth_Transport"/>
</dbReference>
<comment type="caution">
    <text evidence="8">The sequence shown here is derived from an EMBL/GenBank/DDBJ whole genome shotgun (WGS) entry which is preliminary data.</text>
</comment>
<dbReference type="Pfam" id="PF13440">
    <property type="entry name" value="Polysacc_synt_3"/>
    <property type="match status" value="1"/>
</dbReference>
<dbReference type="PANTHER" id="PTHR30250">
    <property type="entry name" value="PST FAMILY PREDICTED COLANIC ACID TRANSPORTER"/>
    <property type="match status" value="1"/>
</dbReference>
<evidence type="ECO:0000256" key="2">
    <source>
        <dbReference type="ARBA" id="ARBA00007430"/>
    </source>
</evidence>
<feature type="transmembrane region" description="Helical" evidence="7">
    <location>
        <begin position="285"/>
        <end position="302"/>
    </location>
</feature>
<organism evidence="8 9">
    <name type="scientific">Sphingobacterium faecale</name>
    <dbReference type="NCBI Taxonomy" id="2803775"/>
    <lineage>
        <taxon>Bacteria</taxon>
        <taxon>Pseudomonadati</taxon>
        <taxon>Bacteroidota</taxon>
        <taxon>Sphingobacteriia</taxon>
        <taxon>Sphingobacteriales</taxon>
        <taxon>Sphingobacteriaceae</taxon>
        <taxon>Sphingobacterium</taxon>
    </lineage>
</organism>
<feature type="transmembrane region" description="Helical" evidence="7">
    <location>
        <begin position="161"/>
        <end position="179"/>
    </location>
</feature>
<evidence type="ECO:0000313" key="9">
    <source>
        <dbReference type="Proteomes" id="UP000625283"/>
    </source>
</evidence>
<evidence type="ECO:0000256" key="7">
    <source>
        <dbReference type="SAM" id="Phobius"/>
    </source>
</evidence>
<keyword evidence="6 7" id="KW-0472">Membrane</keyword>
<sequence length="404" mass="46301">MTGTAASQAIALALTPILTRHYSPEDFGYFTTFMAIYAVLGAFATGKYERAILILQDLKDLKAISTLILVISFLFSLLVLFSLLFIKGIGLSTSLVDNGNLFNWLFLLPILIFVTAINTVFVSYLNYQKEFKELSRTRVVKTIVTIGFSLLAIFFCNNLGGLILGEVLGMLFSTLYLFPKHRILFDFSKETKNRIKVLSLRFKNFPMFTIPTDFLNQLSYQIPVFSLNLLYGANITGQYSLTKRSLDAPMSLLSSSILEVFRQKSAELFFSIGNCRPLFIRTAKILLLLAVFPFLIIFLWGSDIFKFFFGSEWAQAGELASIFSLFYLFRFVSSPLTYIFFIAEKQKVDFFINLYMLLSTVLIFILPNYFQLSLNAIMWVFSLNLAFIYIVYFIFSYKFSLRKI</sequence>
<dbReference type="EMBL" id="JAERTY010000009">
    <property type="protein sequence ID" value="MBL1410346.1"/>
    <property type="molecule type" value="Genomic_DNA"/>
</dbReference>
<keyword evidence="5 7" id="KW-1133">Transmembrane helix</keyword>
<keyword evidence="4 7" id="KW-0812">Transmembrane</keyword>
<dbReference type="Proteomes" id="UP000625283">
    <property type="component" value="Unassembled WGS sequence"/>
</dbReference>
<evidence type="ECO:0000256" key="4">
    <source>
        <dbReference type="ARBA" id="ARBA00022692"/>
    </source>
</evidence>
<evidence type="ECO:0000256" key="5">
    <source>
        <dbReference type="ARBA" id="ARBA00022989"/>
    </source>
</evidence>
<comment type="similarity">
    <text evidence="2">Belongs to the polysaccharide synthase family.</text>
</comment>
<keyword evidence="9" id="KW-1185">Reference proteome</keyword>
<name>A0ABS1R6K9_9SPHI</name>
<gene>
    <name evidence="8" type="ORF">JKG61_16440</name>
</gene>
<evidence type="ECO:0000256" key="3">
    <source>
        <dbReference type="ARBA" id="ARBA00022475"/>
    </source>
</evidence>
<comment type="subcellular location">
    <subcellularLocation>
        <location evidence="1">Cell membrane</location>
        <topology evidence="1">Multi-pass membrane protein</topology>
    </subcellularLocation>
</comment>
<feature type="transmembrane region" description="Helical" evidence="7">
    <location>
        <begin position="139"/>
        <end position="155"/>
    </location>
</feature>
<feature type="transmembrane region" description="Helical" evidence="7">
    <location>
        <begin position="29"/>
        <end position="46"/>
    </location>
</feature>
<protein>
    <submittedName>
        <fullName evidence="8">Oligosaccharide flippase family protein</fullName>
    </submittedName>
</protein>
<keyword evidence="3" id="KW-1003">Cell membrane</keyword>
<evidence type="ECO:0000256" key="1">
    <source>
        <dbReference type="ARBA" id="ARBA00004651"/>
    </source>
</evidence>
<evidence type="ECO:0000256" key="6">
    <source>
        <dbReference type="ARBA" id="ARBA00023136"/>
    </source>
</evidence>
<feature type="transmembrane region" description="Helical" evidence="7">
    <location>
        <begin position="67"/>
        <end position="86"/>
    </location>
</feature>
<reference evidence="8 9" key="1">
    <citation type="submission" date="2021-01" db="EMBL/GenBank/DDBJ databases">
        <title>C459-1 draft genome sequence.</title>
        <authorList>
            <person name="Zhang X.-F."/>
        </authorList>
    </citation>
    <scope>NUCLEOTIDE SEQUENCE [LARGE SCALE GENOMIC DNA]</scope>
    <source>
        <strain evidence="9">C459-1</strain>
    </source>
</reference>
<feature type="transmembrane region" description="Helical" evidence="7">
    <location>
        <begin position="350"/>
        <end position="370"/>
    </location>
</feature>
<feature type="transmembrane region" description="Helical" evidence="7">
    <location>
        <begin position="106"/>
        <end position="127"/>
    </location>
</feature>
<accession>A0ABS1R6K9</accession>
<proteinExistence type="inferred from homology"/>
<dbReference type="PANTHER" id="PTHR30250:SF10">
    <property type="entry name" value="LIPOPOLYSACCHARIDE BIOSYNTHESIS PROTEIN WZXC"/>
    <property type="match status" value="1"/>
</dbReference>